<protein>
    <recommendedName>
        <fullName evidence="3">DUF6604 domain-containing protein</fullName>
    </recommendedName>
</protein>
<dbReference type="AlphaFoldDB" id="A0A9W8QCZ1"/>
<name>A0A9W8QCZ1_AKAMU</name>
<proteinExistence type="predicted"/>
<feature type="region of interest" description="Disordered" evidence="2">
    <location>
        <begin position="174"/>
        <end position="230"/>
    </location>
</feature>
<dbReference type="KEGG" id="amus:LMH87_012239"/>
<evidence type="ECO:0000259" key="3">
    <source>
        <dbReference type="Pfam" id="PF20253"/>
    </source>
</evidence>
<dbReference type="Pfam" id="PF20253">
    <property type="entry name" value="DUF6604"/>
    <property type="match status" value="1"/>
</dbReference>
<feature type="coiled-coil region" evidence="1">
    <location>
        <begin position="135"/>
        <end position="162"/>
    </location>
</feature>
<dbReference type="Proteomes" id="UP001144673">
    <property type="component" value="Chromosome 4"/>
</dbReference>
<feature type="compositionally biased region" description="Basic residues" evidence="2">
    <location>
        <begin position="194"/>
        <end position="220"/>
    </location>
</feature>
<feature type="region of interest" description="Disordered" evidence="2">
    <location>
        <begin position="817"/>
        <end position="838"/>
    </location>
</feature>
<reference evidence="4" key="1">
    <citation type="journal article" date="2023" name="Access Microbiol">
        <title>De-novo genome assembly for Akanthomyces muscarius, a biocontrol agent of insect agricultural pests.</title>
        <authorList>
            <person name="Erdos Z."/>
            <person name="Studholme D.J."/>
            <person name="Raymond B."/>
            <person name="Sharma M."/>
        </authorList>
    </citation>
    <scope>NUCLEOTIDE SEQUENCE</scope>
    <source>
        <strain evidence="4">Ve6</strain>
    </source>
</reference>
<keyword evidence="5" id="KW-1185">Reference proteome</keyword>
<sequence>MNPLNPYLSYKRDTSRLIFWVIRVSNTIIRTAKILPDDAPKHPNTTGEVTVASLVALSKLIASRIKPVPRSILALFDSVIQARTESHETFQQFSSTDPDIERSNASHRHFIDALVEAFDALGGAEYIQERDVRATKEAEQRQAKMEEDVNEYYDEKEDLEDALFSNRFAALGLDDSDDDAESGSEAELEQGQAPRRRQQRRPAGKGKKGKGKGAKKKKGTRVQQPPKATTMDDIPVDLYRFTHDSAGEMTDYLIAVYALFQEIATLRCYVQAQWRDVAYHGMNAAIAGAMSHMAVNFVQRTAAAIFLDFPGHDSYEKVLDHVTRGDIANVEGLFTVVVHPIPQDCDLSHANLEQHFASTQPLKHQCINIREQFLVHAFDALVDFVVDYQKTRSGKPTKAMLQEINGWDPRFDIESATEEQRVKWRRSFTINWLYDVVNVFSAVVIQRNQEENNRYPLEEVDWSTSGPWDIYKRVYGLGEFAGFVTSLCFQKPGHDFRSRIQPHHVFQLQCIVDSMAMSRGWIATGLLGHNFRDAPEDFDAQRDIKQFLDREQKRVGQGFLQPVDLLRNLMIKDGMVNNDPTRHEANYELLKSLQNNFQIALGRSEYLRAGNIIPPSRFGSNVDGMWDYCPYLCGVGLEEALREAFHRCLIVIDKLPEPMLILHLHNMLARRGYITQNISLFSGLQELWSEALYSGGQRPTKKFAQALRGRIQERRVGHPKTKANEDFWTLRYNLFFRRGSFLLQLNAAGWNPDRIPDAEVTVPSTLALHRISQSRPVTDPATGRKRMEDSLLVSRARAHFSEEQLVESVLEVPRRRQALRGRQHHQQRQVDKQKHPHNSIIPDGFAQASLARAGGGRPLGIETTVLELLELVKLDVWCDVRGTAPLSAINYVWVMIQSMMLFTQCEAALEAAQNPFYLRAYREGTRWADRKRVGFTYLALEDAAAEGDNEECLRILAREFESPRAGFLQHCYWDGLDLEDPEKHFAERGGTDPFDKCTVM</sequence>
<feature type="compositionally biased region" description="Basic residues" evidence="2">
    <location>
        <begin position="817"/>
        <end position="827"/>
    </location>
</feature>
<feature type="compositionally biased region" description="Acidic residues" evidence="2">
    <location>
        <begin position="174"/>
        <end position="188"/>
    </location>
</feature>
<evidence type="ECO:0000256" key="1">
    <source>
        <dbReference type="SAM" id="Coils"/>
    </source>
</evidence>
<dbReference type="GeneID" id="80899398"/>
<dbReference type="InterPro" id="IPR016864">
    <property type="entry name" value="UCP028035"/>
</dbReference>
<comment type="caution">
    <text evidence="4">The sequence shown here is derived from an EMBL/GenBank/DDBJ whole genome shotgun (WGS) entry which is preliminary data.</text>
</comment>
<dbReference type="RefSeq" id="XP_056053261.1">
    <property type="nucleotide sequence ID" value="XM_056201517.1"/>
</dbReference>
<gene>
    <name evidence="4" type="ORF">LMH87_012239</name>
</gene>
<dbReference type="InterPro" id="IPR046539">
    <property type="entry name" value="DUF6604"/>
</dbReference>
<dbReference type="PANTHER" id="PTHR38795:SF1">
    <property type="entry name" value="DUF6604 DOMAIN-CONTAINING PROTEIN"/>
    <property type="match status" value="1"/>
</dbReference>
<evidence type="ECO:0000313" key="4">
    <source>
        <dbReference type="EMBL" id="KAJ4151547.1"/>
    </source>
</evidence>
<accession>A0A9W8QCZ1</accession>
<organism evidence="4 5">
    <name type="scientific">Akanthomyces muscarius</name>
    <name type="common">Entomopathogenic fungus</name>
    <name type="synonym">Lecanicillium muscarium</name>
    <dbReference type="NCBI Taxonomy" id="2231603"/>
    <lineage>
        <taxon>Eukaryota</taxon>
        <taxon>Fungi</taxon>
        <taxon>Dikarya</taxon>
        <taxon>Ascomycota</taxon>
        <taxon>Pezizomycotina</taxon>
        <taxon>Sordariomycetes</taxon>
        <taxon>Hypocreomycetidae</taxon>
        <taxon>Hypocreales</taxon>
        <taxon>Cordycipitaceae</taxon>
        <taxon>Akanthomyces</taxon>
    </lineage>
</organism>
<keyword evidence="1" id="KW-0175">Coiled coil</keyword>
<evidence type="ECO:0000256" key="2">
    <source>
        <dbReference type="SAM" id="MobiDB-lite"/>
    </source>
</evidence>
<evidence type="ECO:0000313" key="5">
    <source>
        <dbReference type="Proteomes" id="UP001144673"/>
    </source>
</evidence>
<dbReference type="PIRSF" id="PIRSF028035">
    <property type="entry name" value="UCP028035"/>
    <property type="match status" value="1"/>
</dbReference>
<dbReference type="EMBL" id="JAJHUN010000009">
    <property type="protein sequence ID" value="KAJ4151547.1"/>
    <property type="molecule type" value="Genomic_DNA"/>
</dbReference>
<feature type="domain" description="DUF6604" evidence="3">
    <location>
        <begin position="9"/>
        <end position="306"/>
    </location>
</feature>
<dbReference type="PANTHER" id="PTHR38795">
    <property type="entry name" value="DUF6604 DOMAIN-CONTAINING PROTEIN"/>
    <property type="match status" value="1"/>
</dbReference>